<reference evidence="2" key="1">
    <citation type="submission" date="2023-04" db="EMBL/GenBank/DDBJ databases">
        <authorList>
            <consortium name="ELIXIR-Norway"/>
        </authorList>
    </citation>
    <scope>NUCLEOTIDE SEQUENCE [LARGE SCALE GENOMIC DNA]</scope>
</reference>
<protein>
    <recommendedName>
        <fullName evidence="4">Secreted protein</fullName>
    </recommendedName>
</protein>
<keyword evidence="3" id="KW-1185">Reference proteome</keyword>
<feature type="signal peptide" evidence="1">
    <location>
        <begin position="1"/>
        <end position="15"/>
    </location>
</feature>
<dbReference type="EMBL" id="OX460343">
    <property type="protein sequence ID" value="CAI9180629.1"/>
    <property type="molecule type" value="Genomic_DNA"/>
</dbReference>
<keyword evidence="1" id="KW-0732">Signal</keyword>
<evidence type="ECO:0000313" key="3">
    <source>
        <dbReference type="Proteomes" id="UP001176941"/>
    </source>
</evidence>
<name>A0ABN9A9J4_RANTA</name>
<feature type="chain" id="PRO_5045942314" description="Secreted protein" evidence="1">
    <location>
        <begin position="16"/>
        <end position="162"/>
    </location>
</feature>
<dbReference type="Proteomes" id="UP001176941">
    <property type="component" value="Chromosome X"/>
</dbReference>
<gene>
    <name evidence="2" type="ORF">MRATA1EN1_LOCUS29591</name>
</gene>
<proteinExistence type="predicted"/>
<evidence type="ECO:0000256" key="1">
    <source>
        <dbReference type="SAM" id="SignalP"/>
    </source>
</evidence>
<evidence type="ECO:0008006" key="4">
    <source>
        <dbReference type="Google" id="ProtNLM"/>
    </source>
</evidence>
<organism evidence="2 3">
    <name type="scientific">Rangifer tarandus platyrhynchus</name>
    <name type="common">Svalbard reindeer</name>
    <dbReference type="NCBI Taxonomy" id="3082113"/>
    <lineage>
        <taxon>Eukaryota</taxon>
        <taxon>Metazoa</taxon>
        <taxon>Chordata</taxon>
        <taxon>Craniata</taxon>
        <taxon>Vertebrata</taxon>
        <taxon>Euteleostomi</taxon>
        <taxon>Mammalia</taxon>
        <taxon>Eutheria</taxon>
        <taxon>Laurasiatheria</taxon>
        <taxon>Artiodactyla</taxon>
        <taxon>Ruminantia</taxon>
        <taxon>Pecora</taxon>
        <taxon>Cervidae</taxon>
        <taxon>Odocoileinae</taxon>
        <taxon>Rangifer</taxon>
    </lineage>
</organism>
<accession>A0ABN9A9J4</accession>
<sequence>MKGGFFFLLATVVPASIIERSLILHALCSTSRVDMVGTLCSPLKDWPPTPIHLVSLKMRVTHQTSHGDYPQKGLQCSMGMESEEEKKKEHQGESPICAGQQTAARFINSVVKEKSRVAVSALAHWAACPGLASELKWGLGTLFHSFSMPQTVSLFLESSLFF</sequence>
<evidence type="ECO:0000313" key="2">
    <source>
        <dbReference type="EMBL" id="CAI9180629.1"/>
    </source>
</evidence>